<accession>A0AAV7HT44</accession>
<dbReference type="InterPro" id="IPR001245">
    <property type="entry name" value="Ser-Thr/Tyr_kinase_cat_dom"/>
</dbReference>
<keyword evidence="14 19" id="KW-1133">Transmembrane helix</keyword>
<dbReference type="InterPro" id="IPR011009">
    <property type="entry name" value="Kinase-like_dom_sf"/>
</dbReference>
<dbReference type="FunFam" id="3.80.10.10:FF:000363">
    <property type="entry name" value="Leucine-rich repeat family protein"/>
    <property type="match status" value="1"/>
</dbReference>
<keyword evidence="8 19" id="KW-0812">Transmembrane</keyword>
<evidence type="ECO:0000256" key="14">
    <source>
        <dbReference type="ARBA" id="ARBA00022989"/>
    </source>
</evidence>
<evidence type="ECO:0000256" key="20">
    <source>
        <dbReference type="SAM" id="SignalP"/>
    </source>
</evidence>
<evidence type="ECO:0000256" key="10">
    <source>
        <dbReference type="ARBA" id="ARBA00022737"/>
    </source>
</evidence>
<protein>
    <recommendedName>
        <fullName evidence="4">non-specific serine/threonine protein kinase</fullName>
        <ecNumber evidence="4">2.7.11.1</ecNumber>
    </recommendedName>
</protein>
<feature type="domain" description="Protein kinase" evidence="21">
    <location>
        <begin position="665"/>
        <end position="938"/>
    </location>
</feature>
<dbReference type="Gene3D" id="3.80.10.10">
    <property type="entry name" value="Ribonuclease Inhibitor"/>
    <property type="match status" value="2"/>
</dbReference>
<dbReference type="InterPro" id="IPR032675">
    <property type="entry name" value="LRR_dom_sf"/>
</dbReference>
<comment type="subcellular location">
    <subcellularLocation>
        <location evidence="1">Cell membrane</location>
        <topology evidence="1">Single-pass membrane protein</topology>
    </subcellularLocation>
    <subcellularLocation>
        <location evidence="2">Membrane</location>
        <topology evidence="2">Single-pass type I membrane protein</topology>
    </subcellularLocation>
</comment>
<feature type="binding site" evidence="18">
    <location>
        <position position="693"/>
    </location>
    <ligand>
        <name>ATP</name>
        <dbReference type="ChEBI" id="CHEBI:30616"/>
    </ligand>
</feature>
<evidence type="ECO:0000256" key="6">
    <source>
        <dbReference type="ARBA" id="ARBA00022614"/>
    </source>
</evidence>
<evidence type="ECO:0000256" key="9">
    <source>
        <dbReference type="ARBA" id="ARBA00022729"/>
    </source>
</evidence>
<comment type="caution">
    <text evidence="22">The sequence shown here is derived from an EMBL/GenBank/DDBJ whole genome shotgun (WGS) entry which is preliminary data.</text>
</comment>
<keyword evidence="13 18" id="KW-0067">ATP-binding</keyword>
<evidence type="ECO:0000256" key="18">
    <source>
        <dbReference type="PROSITE-ProRule" id="PRU10141"/>
    </source>
</evidence>
<dbReference type="InterPro" id="IPR017441">
    <property type="entry name" value="Protein_kinase_ATP_BS"/>
</dbReference>
<dbReference type="GO" id="GO:0005524">
    <property type="term" value="F:ATP binding"/>
    <property type="evidence" value="ECO:0007669"/>
    <property type="project" value="UniProtKB-UniRule"/>
</dbReference>
<dbReference type="CDD" id="cd14066">
    <property type="entry name" value="STKc_IRAK"/>
    <property type="match status" value="1"/>
</dbReference>
<dbReference type="InterPro" id="IPR001611">
    <property type="entry name" value="Leu-rich_rpt"/>
</dbReference>
<evidence type="ECO:0000256" key="16">
    <source>
        <dbReference type="ARBA" id="ARBA00023170"/>
    </source>
</evidence>
<evidence type="ECO:0000256" key="4">
    <source>
        <dbReference type="ARBA" id="ARBA00012513"/>
    </source>
</evidence>
<evidence type="ECO:0000256" key="15">
    <source>
        <dbReference type="ARBA" id="ARBA00023136"/>
    </source>
</evidence>
<keyword evidence="5" id="KW-0723">Serine/threonine-protein kinase</keyword>
<dbReference type="SMART" id="SM00220">
    <property type="entry name" value="S_TKc"/>
    <property type="match status" value="1"/>
</dbReference>
<evidence type="ECO:0000256" key="8">
    <source>
        <dbReference type="ARBA" id="ARBA00022692"/>
    </source>
</evidence>
<dbReference type="PROSITE" id="PS00107">
    <property type="entry name" value="PROTEIN_KINASE_ATP"/>
    <property type="match status" value="1"/>
</dbReference>
<dbReference type="PANTHER" id="PTHR45974">
    <property type="entry name" value="RECEPTOR-LIKE PROTEIN 55"/>
    <property type="match status" value="1"/>
</dbReference>
<dbReference type="SUPFAM" id="SSF56112">
    <property type="entry name" value="Protein kinase-like (PK-like)"/>
    <property type="match status" value="1"/>
</dbReference>
<organism evidence="22 23">
    <name type="scientific">Dendrobium chrysotoxum</name>
    <name type="common">Orchid</name>
    <dbReference type="NCBI Taxonomy" id="161865"/>
    <lineage>
        <taxon>Eukaryota</taxon>
        <taxon>Viridiplantae</taxon>
        <taxon>Streptophyta</taxon>
        <taxon>Embryophyta</taxon>
        <taxon>Tracheophyta</taxon>
        <taxon>Spermatophyta</taxon>
        <taxon>Magnoliopsida</taxon>
        <taxon>Liliopsida</taxon>
        <taxon>Asparagales</taxon>
        <taxon>Orchidaceae</taxon>
        <taxon>Epidendroideae</taxon>
        <taxon>Malaxideae</taxon>
        <taxon>Dendrobiinae</taxon>
        <taxon>Dendrobium</taxon>
    </lineage>
</organism>
<dbReference type="FunFam" id="1.10.510.10:FF:000453">
    <property type="entry name" value="LRR receptor-like serine/threonine-protein kinase HSL2"/>
    <property type="match status" value="1"/>
</dbReference>
<evidence type="ECO:0000313" key="22">
    <source>
        <dbReference type="EMBL" id="KAH0470783.1"/>
    </source>
</evidence>
<dbReference type="GO" id="GO:0004674">
    <property type="term" value="F:protein serine/threonine kinase activity"/>
    <property type="evidence" value="ECO:0007669"/>
    <property type="project" value="UniProtKB-KW"/>
</dbReference>
<dbReference type="Gene3D" id="1.10.510.10">
    <property type="entry name" value="Transferase(Phosphotransferase) domain 1"/>
    <property type="match status" value="1"/>
</dbReference>
<evidence type="ECO:0000256" key="11">
    <source>
        <dbReference type="ARBA" id="ARBA00022741"/>
    </source>
</evidence>
<feature type="chain" id="PRO_5043888308" description="non-specific serine/threonine protein kinase" evidence="20">
    <location>
        <begin position="20"/>
        <end position="997"/>
    </location>
</feature>
<dbReference type="Proteomes" id="UP000775213">
    <property type="component" value="Unassembled WGS sequence"/>
</dbReference>
<feature type="transmembrane region" description="Helical" evidence="19">
    <location>
        <begin position="592"/>
        <end position="615"/>
    </location>
</feature>
<evidence type="ECO:0000256" key="2">
    <source>
        <dbReference type="ARBA" id="ARBA00004479"/>
    </source>
</evidence>
<feature type="signal peptide" evidence="20">
    <location>
        <begin position="1"/>
        <end position="19"/>
    </location>
</feature>
<sequence length="997" mass="109107">MSKATVIALLLLLASAISGLQTTTPAAAAAAASATAQNDQDAAALRSLMASMKNLPPSWGKSKDPCGSPPWDGVTCNGSRVTELKLYNMGLSGTLSGDIGSLTELQFLDLSDNKDLGGQLSPAMGNLMQLESLILVRCSFSGNIPSELGKLTKLIYLGLNSNQFVGTIPAALGNLSNLIRLDLGNNHLTGPLPVSNGSAPGLDQLINTQHFHLNKNRFSGPIPERLFHSDMHLRHLLLDRNQIVGTIPTSIGAAIKLEIIRLDNNHLEGTVPSTINNLTKLGVLNLANNGFVGPMPNLTGMNFLSNVDLSNNSFDPSEAPAWISELQNLTNFVNLLTLLRACRAIQSGRLLGQVPQKLFSLPLLQQVILNNNSFNGTLDMGSIISQQLQIVNFENNALTAVALGSSYNNSILAHFKGYMDHYYVLTLLFTGNCRLRGNPLCSNIHLLVTNYCLPQQSLPTYSSGLTNCNGSSCATNNTCSHPYEAIIFFRAPYFQDVSNDTAFQLLGKKLWTKYGSYVGSISLKNPFFDNDTYLEVQIAFCPLIGTYFSIGDILEYLEFNSNNFSAPAIFGPTDFKAFPYILPESSRLNISLIIGLAVLSALLLLGFSVLGLYALKQKRRAKKAIELNNPFASWDASYRDDGEAPQVKGAKSYSFEELKKCTNNFPEVNVIGVGGYGKVYRGMLPNGRMVAIKRLKAESAQGGLEFKTEIELLSRVHHKNLVDLVGFCFQQGERMLVYEYVPKGTLREGLSGESGIQLDWIRRLTIALDSARGIAYLHELANPPIIHRDIKSTNILLDENLNAKVADFGLSKLVSDNEVGQVSTHVKGTLGYLDPEYYMTHILTEKSDVYSFGVVMLELITGNLPIKNGEYIVPITKSKLNKNDVYYGLKELVDPVIREATYMVGFRRIVELALHCVEQSAADRPTMSDVVKEIEMTLKKEGLATESRSTTTNDVEHAAAMAGSIILYDKKWPQEEVSGSTFAYSGSYTLPMKLEPK</sequence>
<dbReference type="Gene3D" id="3.30.200.20">
    <property type="entry name" value="Phosphorylase Kinase, domain 1"/>
    <property type="match status" value="1"/>
</dbReference>
<keyword evidence="12" id="KW-0418">Kinase</keyword>
<keyword evidence="10" id="KW-0677">Repeat</keyword>
<keyword evidence="16" id="KW-0675">Receptor</keyword>
<keyword evidence="7" id="KW-0808">Transferase</keyword>
<dbReference type="SUPFAM" id="SSF52058">
    <property type="entry name" value="L domain-like"/>
    <property type="match status" value="1"/>
</dbReference>
<proteinExistence type="inferred from homology"/>
<reference evidence="22 23" key="1">
    <citation type="journal article" date="2021" name="Hortic Res">
        <title>Chromosome-scale assembly of the Dendrobium chrysotoxum genome enhances the understanding of orchid evolution.</title>
        <authorList>
            <person name="Zhang Y."/>
            <person name="Zhang G.Q."/>
            <person name="Zhang D."/>
            <person name="Liu X.D."/>
            <person name="Xu X.Y."/>
            <person name="Sun W.H."/>
            <person name="Yu X."/>
            <person name="Zhu X."/>
            <person name="Wang Z.W."/>
            <person name="Zhao X."/>
            <person name="Zhong W.Y."/>
            <person name="Chen H."/>
            <person name="Yin W.L."/>
            <person name="Huang T."/>
            <person name="Niu S.C."/>
            <person name="Liu Z.J."/>
        </authorList>
    </citation>
    <scope>NUCLEOTIDE SEQUENCE [LARGE SCALE GENOMIC DNA]</scope>
    <source>
        <strain evidence="22">Lindl</strain>
    </source>
</reference>
<dbReference type="PROSITE" id="PS00108">
    <property type="entry name" value="PROTEIN_KINASE_ST"/>
    <property type="match status" value="1"/>
</dbReference>
<dbReference type="EC" id="2.7.11.1" evidence="4"/>
<evidence type="ECO:0000256" key="7">
    <source>
        <dbReference type="ARBA" id="ARBA00022679"/>
    </source>
</evidence>
<dbReference type="InterPro" id="IPR000719">
    <property type="entry name" value="Prot_kinase_dom"/>
</dbReference>
<evidence type="ECO:0000256" key="1">
    <source>
        <dbReference type="ARBA" id="ARBA00004162"/>
    </source>
</evidence>
<dbReference type="FunFam" id="3.80.10.10:FF:000542">
    <property type="entry name" value="Leucine-rich repeat protein kinase family protein"/>
    <property type="match status" value="1"/>
</dbReference>
<dbReference type="Pfam" id="PF07714">
    <property type="entry name" value="PK_Tyr_Ser-Thr"/>
    <property type="match status" value="1"/>
</dbReference>
<comment type="similarity">
    <text evidence="3">Belongs to the protein kinase superfamily. Ser/Thr protein kinase family.</text>
</comment>
<dbReference type="Pfam" id="PF08263">
    <property type="entry name" value="LRRNT_2"/>
    <property type="match status" value="1"/>
</dbReference>
<evidence type="ECO:0000256" key="13">
    <source>
        <dbReference type="ARBA" id="ARBA00022840"/>
    </source>
</evidence>
<keyword evidence="15 19" id="KW-0472">Membrane</keyword>
<dbReference type="EMBL" id="JAGFBR010000001">
    <property type="protein sequence ID" value="KAH0470783.1"/>
    <property type="molecule type" value="Genomic_DNA"/>
</dbReference>
<evidence type="ECO:0000256" key="19">
    <source>
        <dbReference type="SAM" id="Phobius"/>
    </source>
</evidence>
<dbReference type="Pfam" id="PF00560">
    <property type="entry name" value="LRR_1"/>
    <property type="match status" value="3"/>
</dbReference>
<evidence type="ECO:0000256" key="5">
    <source>
        <dbReference type="ARBA" id="ARBA00022527"/>
    </source>
</evidence>
<keyword evidence="17" id="KW-0325">Glycoprotein</keyword>
<name>A0AAV7HT44_DENCH</name>
<evidence type="ECO:0000256" key="3">
    <source>
        <dbReference type="ARBA" id="ARBA00008684"/>
    </source>
</evidence>
<keyword evidence="23" id="KW-1185">Reference proteome</keyword>
<keyword evidence="11 18" id="KW-0547">Nucleotide-binding</keyword>
<dbReference type="AlphaFoldDB" id="A0AAV7HT44"/>
<dbReference type="PROSITE" id="PS50011">
    <property type="entry name" value="PROTEIN_KINASE_DOM"/>
    <property type="match status" value="1"/>
</dbReference>
<gene>
    <name evidence="22" type="ORF">IEQ34_000506</name>
</gene>
<dbReference type="InterPro" id="IPR013210">
    <property type="entry name" value="LRR_N_plant-typ"/>
</dbReference>
<evidence type="ECO:0000259" key="21">
    <source>
        <dbReference type="PROSITE" id="PS50011"/>
    </source>
</evidence>
<evidence type="ECO:0000256" key="12">
    <source>
        <dbReference type="ARBA" id="ARBA00022777"/>
    </source>
</evidence>
<dbReference type="InterPro" id="IPR008271">
    <property type="entry name" value="Ser/Thr_kinase_AS"/>
</dbReference>
<dbReference type="GO" id="GO:0005886">
    <property type="term" value="C:plasma membrane"/>
    <property type="evidence" value="ECO:0007669"/>
    <property type="project" value="UniProtKB-SubCell"/>
</dbReference>
<dbReference type="FunFam" id="3.30.200.20:FF:000328">
    <property type="entry name" value="Leucine-rich repeat protein kinase family protein"/>
    <property type="match status" value="1"/>
</dbReference>
<dbReference type="PANTHER" id="PTHR45974:SF242">
    <property type="entry name" value="LEUCINE-RICH REPEAT PROTEIN KINASE FAMILY PROTEIN"/>
    <property type="match status" value="1"/>
</dbReference>
<evidence type="ECO:0000313" key="23">
    <source>
        <dbReference type="Proteomes" id="UP000775213"/>
    </source>
</evidence>
<evidence type="ECO:0000256" key="17">
    <source>
        <dbReference type="ARBA" id="ARBA00023180"/>
    </source>
</evidence>
<keyword evidence="6" id="KW-0433">Leucine-rich repeat</keyword>
<keyword evidence="9 20" id="KW-0732">Signal</keyword>